<dbReference type="Proteomes" id="UP000589738">
    <property type="component" value="Unassembled WGS sequence"/>
</dbReference>
<proteinExistence type="predicted"/>
<protein>
    <submittedName>
        <fullName evidence="1">Uncharacterized protein</fullName>
    </submittedName>
</protein>
<dbReference type="AlphaFoldDB" id="A0A841N145"/>
<evidence type="ECO:0000313" key="1">
    <source>
        <dbReference type="EMBL" id="MBB6370876.1"/>
    </source>
</evidence>
<organism evidence="1 2">
    <name type="scientific">Chryseobacterium shigense</name>
    <dbReference type="NCBI Taxonomy" id="297244"/>
    <lineage>
        <taxon>Bacteria</taxon>
        <taxon>Pseudomonadati</taxon>
        <taxon>Bacteroidota</taxon>
        <taxon>Flavobacteriia</taxon>
        <taxon>Flavobacteriales</taxon>
        <taxon>Weeksellaceae</taxon>
        <taxon>Chryseobacterium group</taxon>
        <taxon>Chryseobacterium</taxon>
    </lineage>
</organism>
<dbReference type="RefSeq" id="WP_184158083.1">
    <property type="nucleotide sequence ID" value="NZ_JACHLC010000001.1"/>
</dbReference>
<evidence type="ECO:0000313" key="2">
    <source>
        <dbReference type="Proteomes" id="UP000589738"/>
    </source>
</evidence>
<reference evidence="1 2" key="1">
    <citation type="submission" date="2020-08" db="EMBL/GenBank/DDBJ databases">
        <title>Functional genomics of gut bacteria from endangered species of beetles.</title>
        <authorList>
            <person name="Carlos-Shanley C."/>
        </authorList>
    </citation>
    <scope>NUCLEOTIDE SEQUENCE [LARGE SCALE GENOMIC DNA]</scope>
    <source>
        <strain evidence="1 2">S00136</strain>
    </source>
</reference>
<comment type="caution">
    <text evidence="1">The sequence shown here is derived from an EMBL/GenBank/DDBJ whole genome shotgun (WGS) entry which is preliminary data.</text>
</comment>
<dbReference type="EMBL" id="JACHLC010000001">
    <property type="protein sequence ID" value="MBB6370876.1"/>
    <property type="molecule type" value="Genomic_DNA"/>
</dbReference>
<keyword evidence="2" id="KW-1185">Reference proteome</keyword>
<sequence length="254" mass="28770">MSIILASILFAQNLKIKKEVILLDSNPIAKITDKKGVYTFHNLDGTPVYTMNIIYSKIDEDTRDNYILLESINNPGKKIELNYEASAFGTDEKIVLQNSFKKYELLNSKGINQAKLDEILNNPDYKREVSPEKAAIIESNKRVTEFKPYINKDGEILKGGEQGTKVGYVKGLKLPLYRYDDKILDKNTILTFYDNNNTKIAEFNPASFKVTANNGNSYTFFKGLSGNTNATSMDFVSYKQVLIKVIKLDENFGK</sequence>
<name>A0A841N145_9FLAO</name>
<accession>A0A841N145</accession>
<gene>
    <name evidence="1" type="ORF">HNP36_001929</name>
</gene>